<accession>A0A6J5T808</accession>
<gene>
    <name evidence="2" type="ORF">UFOVP56_43</name>
</gene>
<reference evidence="2" key="1">
    <citation type="submission" date="2020-05" db="EMBL/GenBank/DDBJ databases">
        <authorList>
            <person name="Chiriac C."/>
            <person name="Salcher M."/>
            <person name="Ghai R."/>
            <person name="Kavagutti S V."/>
        </authorList>
    </citation>
    <scope>NUCLEOTIDE SEQUENCE</scope>
</reference>
<dbReference type="EMBL" id="LR797819">
    <property type="protein sequence ID" value="CAB4240976.1"/>
    <property type="molecule type" value="Genomic_DNA"/>
</dbReference>
<keyword evidence="1" id="KW-0175">Coiled coil</keyword>
<feature type="coiled-coil region" evidence="1">
    <location>
        <begin position="31"/>
        <end position="65"/>
    </location>
</feature>
<evidence type="ECO:0000256" key="1">
    <source>
        <dbReference type="SAM" id="Coils"/>
    </source>
</evidence>
<organism evidence="2">
    <name type="scientific">uncultured Caudovirales phage</name>
    <dbReference type="NCBI Taxonomy" id="2100421"/>
    <lineage>
        <taxon>Viruses</taxon>
        <taxon>Duplodnaviria</taxon>
        <taxon>Heunggongvirae</taxon>
        <taxon>Uroviricota</taxon>
        <taxon>Caudoviricetes</taxon>
        <taxon>Peduoviridae</taxon>
        <taxon>Maltschvirus</taxon>
        <taxon>Maltschvirus maltsch</taxon>
    </lineage>
</organism>
<protein>
    <submittedName>
        <fullName evidence="2">Uncharacterized protein</fullName>
    </submittedName>
</protein>
<name>A0A6J5T808_9CAUD</name>
<sequence>MATTKPAAKAIKTAPEAAVEYRMPLEVADWIKQAESRISYLTTKNVELKEENVLLRKANKVMEARVMGQSQE</sequence>
<proteinExistence type="predicted"/>
<evidence type="ECO:0000313" key="2">
    <source>
        <dbReference type="EMBL" id="CAB4240976.1"/>
    </source>
</evidence>